<dbReference type="GO" id="GO:0005886">
    <property type="term" value="C:plasma membrane"/>
    <property type="evidence" value="ECO:0007669"/>
    <property type="project" value="TreeGrafter"/>
</dbReference>
<dbReference type="InterPro" id="IPR052649">
    <property type="entry name" value="NCE102-like"/>
</dbReference>
<evidence type="ECO:0000256" key="1">
    <source>
        <dbReference type="ARBA" id="ARBA00004141"/>
    </source>
</evidence>
<keyword evidence="4 5" id="KW-0472">Membrane</keyword>
<dbReference type="EMBL" id="BACD03000026">
    <property type="protein sequence ID" value="GAO49836.1"/>
    <property type="molecule type" value="Genomic_DNA"/>
</dbReference>
<gene>
    <name evidence="7" type="ORF">G7K_3974-t1</name>
</gene>
<feature type="transmembrane region" description="Helical" evidence="5">
    <location>
        <begin position="292"/>
        <end position="313"/>
    </location>
</feature>
<dbReference type="PANTHER" id="PTHR28165">
    <property type="entry name" value="NON-CLASSICAL EXPORT PROTEIN 2-RELATED"/>
    <property type="match status" value="1"/>
</dbReference>
<keyword evidence="2 5" id="KW-0812">Transmembrane</keyword>
<reference evidence="7 8" key="1">
    <citation type="journal article" date="2011" name="J. Gen. Appl. Microbiol.">
        <title>Draft genome sequencing of the enigmatic yeast Saitoella complicata.</title>
        <authorList>
            <person name="Nishida H."/>
            <person name="Hamamoto M."/>
            <person name="Sugiyama J."/>
        </authorList>
    </citation>
    <scope>NUCLEOTIDE SEQUENCE [LARGE SCALE GENOMIC DNA]</scope>
    <source>
        <strain evidence="7 8">NRRL Y-17804</strain>
    </source>
</reference>
<evidence type="ECO:0000256" key="4">
    <source>
        <dbReference type="ARBA" id="ARBA00023136"/>
    </source>
</evidence>
<evidence type="ECO:0000259" key="6">
    <source>
        <dbReference type="Pfam" id="PF01284"/>
    </source>
</evidence>
<evidence type="ECO:0000256" key="2">
    <source>
        <dbReference type="ARBA" id="ARBA00022692"/>
    </source>
</evidence>
<reference evidence="7 8" key="2">
    <citation type="journal article" date="2014" name="J. Gen. Appl. Microbiol.">
        <title>The early diverging ascomycetous budding yeast Saitoella complicata has three histone deacetylases belonging to the Clr6, Hos2, and Rpd3 lineages.</title>
        <authorList>
            <person name="Nishida H."/>
            <person name="Matsumoto T."/>
            <person name="Kondo S."/>
            <person name="Hamamoto M."/>
            <person name="Yoshikawa H."/>
        </authorList>
    </citation>
    <scope>NUCLEOTIDE SEQUENCE [LARGE SCALE GENOMIC DNA]</scope>
    <source>
        <strain evidence="7 8">NRRL Y-17804</strain>
    </source>
</reference>
<feature type="transmembrane region" description="Helical" evidence="5">
    <location>
        <begin position="227"/>
        <end position="245"/>
    </location>
</feature>
<dbReference type="GO" id="GO:0072659">
    <property type="term" value="P:protein localization to plasma membrane"/>
    <property type="evidence" value="ECO:0007669"/>
    <property type="project" value="TreeGrafter"/>
</dbReference>
<organism evidence="7 8">
    <name type="scientific">Saitoella complicata (strain BCRC 22490 / CBS 7301 / JCM 7358 / NBRC 10748 / NRRL Y-17804)</name>
    <dbReference type="NCBI Taxonomy" id="698492"/>
    <lineage>
        <taxon>Eukaryota</taxon>
        <taxon>Fungi</taxon>
        <taxon>Dikarya</taxon>
        <taxon>Ascomycota</taxon>
        <taxon>Taphrinomycotina</taxon>
        <taxon>Taphrinomycotina incertae sedis</taxon>
        <taxon>Saitoella</taxon>
    </lineage>
</organism>
<dbReference type="PANTHER" id="PTHR28165:SF1">
    <property type="entry name" value="NON-CLASSICAL EXPORT PROTEIN 2-RELATED"/>
    <property type="match status" value="1"/>
</dbReference>
<dbReference type="InterPro" id="IPR008253">
    <property type="entry name" value="Marvel"/>
</dbReference>
<feature type="transmembrane region" description="Helical" evidence="5">
    <location>
        <begin position="265"/>
        <end position="285"/>
    </location>
</feature>
<dbReference type="GO" id="GO:0032126">
    <property type="term" value="C:eisosome"/>
    <property type="evidence" value="ECO:0007669"/>
    <property type="project" value="TreeGrafter"/>
</dbReference>
<proteinExistence type="predicted"/>
<feature type="domain" description="MARVEL" evidence="6">
    <location>
        <begin position="227"/>
        <end position="359"/>
    </location>
</feature>
<dbReference type="Pfam" id="PF01284">
    <property type="entry name" value="MARVEL"/>
    <property type="match status" value="1"/>
</dbReference>
<reference evidence="7 8" key="3">
    <citation type="journal article" date="2015" name="Genome Announc.">
        <title>Draft Genome Sequence of the Archiascomycetous Yeast Saitoella complicata.</title>
        <authorList>
            <person name="Yamauchi K."/>
            <person name="Kondo S."/>
            <person name="Hamamoto M."/>
            <person name="Takahashi Y."/>
            <person name="Ogura Y."/>
            <person name="Hayashi T."/>
            <person name="Nishida H."/>
        </authorList>
    </citation>
    <scope>NUCLEOTIDE SEQUENCE [LARGE SCALE GENOMIC DNA]</scope>
    <source>
        <strain evidence="7 8">NRRL Y-17804</strain>
    </source>
</reference>
<evidence type="ECO:0000256" key="3">
    <source>
        <dbReference type="ARBA" id="ARBA00022989"/>
    </source>
</evidence>
<dbReference type="GO" id="GO:0070941">
    <property type="term" value="P:eisosome assembly"/>
    <property type="evidence" value="ECO:0007669"/>
    <property type="project" value="TreeGrafter"/>
</dbReference>
<evidence type="ECO:0000256" key="5">
    <source>
        <dbReference type="SAM" id="Phobius"/>
    </source>
</evidence>
<dbReference type="AlphaFoldDB" id="A0A0E9NJF6"/>
<comment type="subcellular location">
    <subcellularLocation>
        <location evidence="1">Membrane</location>
        <topology evidence="1">Multi-pass membrane protein</topology>
    </subcellularLocation>
</comment>
<comment type="caution">
    <text evidence="7">The sequence shown here is derived from an EMBL/GenBank/DDBJ whole genome shotgun (WGS) entry which is preliminary data.</text>
</comment>
<name>A0A0E9NJF6_SAICN</name>
<feature type="transmembrane region" description="Helical" evidence="5">
    <location>
        <begin position="346"/>
        <end position="367"/>
    </location>
</feature>
<dbReference type="Proteomes" id="UP000033140">
    <property type="component" value="Unassembled WGS sequence"/>
</dbReference>
<evidence type="ECO:0000313" key="8">
    <source>
        <dbReference type="Proteomes" id="UP000033140"/>
    </source>
</evidence>
<keyword evidence="3 5" id="KW-1133">Transmembrane helix</keyword>
<protein>
    <recommendedName>
        <fullName evidence="6">MARVEL domain-containing protein</fullName>
    </recommendedName>
</protein>
<accession>A0A0E9NJF6</accession>
<evidence type="ECO:0000313" key="7">
    <source>
        <dbReference type="EMBL" id="GAO49836.1"/>
    </source>
</evidence>
<sequence>MMSSPTMEIAESSACLYVKGPGQIRTQVNDSSLRKPERLYDWHDFVSTFSQPTRIGSPLPRDSNSAECQIVVILLMDLVNAIPSWLGLVFRVTLLAVTRDSHSSEQLGSHGPNLSKSPEASALTFLQPSFHHPRLSRHSFTSVTRSQPPFRHGFTAHVSSKLTSNAPQGPKAKAQFDKPDAYDATHDLNCTSSLSLVIEYFHTTPFHFTKKHNNFATMGMIYGPTGYILRAVQFIFAAIILGLFSDLIANKAVGGSNSQVNYSEFLAVFSLFSLIIWAAGIFSPLGHPFIQLALDVLNLLFTLAGGIAMAVVLRVHSCGNQDYINSNKVINGSSHRCREAQAGTTFIWFLFGAYLASTITSAITAFSSADAPSRRRRGGAQPQMAQA</sequence>
<keyword evidence="8" id="KW-1185">Reference proteome</keyword>